<keyword evidence="3" id="KW-0479">Metal-binding</keyword>
<accession>A0A5M8FPQ4</accession>
<evidence type="ECO:0000259" key="8">
    <source>
        <dbReference type="Pfam" id="PF02085"/>
    </source>
</evidence>
<dbReference type="GO" id="GO:0009055">
    <property type="term" value="F:electron transfer activity"/>
    <property type="evidence" value="ECO:0007669"/>
    <property type="project" value="InterPro"/>
</dbReference>
<evidence type="ECO:0000313" key="10">
    <source>
        <dbReference type="Proteomes" id="UP000322981"/>
    </source>
</evidence>
<keyword evidence="6" id="KW-0408">Iron</keyword>
<evidence type="ECO:0000256" key="4">
    <source>
        <dbReference type="ARBA" id="ARBA00022729"/>
    </source>
</evidence>
<evidence type="ECO:0000313" key="9">
    <source>
        <dbReference type="EMBL" id="KAA6186878.1"/>
    </source>
</evidence>
<dbReference type="AlphaFoldDB" id="A0A5M8FPQ4"/>
<proteinExistence type="predicted"/>
<feature type="domain" description="Class III cytochrome C" evidence="8">
    <location>
        <begin position="98"/>
        <end position="182"/>
    </location>
</feature>
<name>A0A5M8FPQ4_9GAMM</name>
<evidence type="ECO:0000256" key="3">
    <source>
        <dbReference type="ARBA" id="ARBA00022723"/>
    </source>
</evidence>
<evidence type="ECO:0000256" key="2">
    <source>
        <dbReference type="ARBA" id="ARBA00022617"/>
    </source>
</evidence>
<evidence type="ECO:0000256" key="7">
    <source>
        <dbReference type="SAM" id="Phobius"/>
    </source>
</evidence>
<evidence type="ECO:0000256" key="5">
    <source>
        <dbReference type="ARBA" id="ARBA00022982"/>
    </source>
</evidence>
<dbReference type="SUPFAM" id="SSF48695">
    <property type="entry name" value="Multiheme cytochromes"/>
    <property type="match status" value="1"/>
</dbReference>
<dbReference type="PANTHER" id="PTHR35038:SF8">
    <property type="entry name" value="C-TYPE POLYHEME CYTOCHROME OMCC"/>
    <property type="match status" value="1"/>
</dbReference>
<evidence type="ECO:0000256" key="6">
    <source>
        <dbReference type="ARBA" id="ARBA00023004"/>
    </source>
</evidence>
<dbReference type="PANTHER" id="PTHR35038">
    <property type="entry name" value="DISSIMILATORY SULFITE REDUCTASE SIRA"/>
    <property type="match status" value="1"/>
</dbReference>
<dbReference type="InterPro" id="IPR036280">
    <property type="entry name" value="Multihaem_cyt_sf"/>
</dbReference>
<dbReference type="EMBL" id="VWXX01000003">
    <property type="protein sequence ID" value="KAA6186878.1"/>
    <property type="molecule type" value="Genomic_DNA"/>
</dbReference>
<keyword evidence="7" id="KW-1133">Transmembrane helix</keyword>
<keyword evidence="1" id="KW-0813">Transport</keyword>
<dbReference type="InterPro" id="IPR051829">
    <property type="entry name" value="Multiheme_Cytochr_ET"/>
</dbReference>
<keyword evidence="2" id="KW-0349">Heme</keyword>
<dbReference type="Pfam" id="PF02085">
    <property type="entry name" value="Cytochrom_CIII"/>
    <property type="match status" value="1"/>
</dbReference>
<evidence type="ECO:0000256" key="1">
    <source>
        <dbReference type="ARBA" id="ARBA00022448"/>
    </source>
</evidence>
<dbReference type="Proteomes" id="UP000322981">
    <property type="component" value="Unassembled WGS sequence"/>
</dbReference>
<keyword evidence="10" id="KW-1185">Reference proteome</keyword>
<reference evidence="9 10" key="1">
    <citation type="submission" date="2019-09" db="EMBL/GenBank/DDBJ databases">
        <title>Whole-genome sequence of the purple sulfur bacterium Thiohalocapsa marina DSM 19078.</title>
        <authorList>
            <person name="Kyndt J.A."/>
            <person name="Meyer T.E."/>
        </authorList>
    </citation>
    <scope>NUCLEOTIDE SEQUENCE [LARGE SCALE GENOMIC DNA]</scope>
    <source>
        <strain evidence="9 10">DSM 19078</strain>
    </source>
</reference>
<dbReference type="InterPro" id="IPR020942">
    <property type="entry name" value="Cyt_c_III_dom"/>
</dbReference>
<protein>
    <submittedName>
        <fullName evidence="9">Nitrate reductase</fullName>
    </submittedName>
</protein>
<dbReference type="Gene3D" id="3.90.10.10">
    <property type="entry name" value="Cytochrome C3"/>
    <property type="match status" value="1"/>
</dbReference>
<keyword evidence="7" id="KW-0472">Membrane</keyword>
<organism evidence="9 10">
    <name type="scientific">Thiohalocapsa marina</name>
    <dbReference type="NCBI Taxonomy" id="424902"/>
    <lineage>
        <taxon>Bacteria</taxon>
        <taxon>Pseudomonadati</taxon>
        <taxon>Pseudomonadota</taxon>
        <taxon>Gammaproteobacteria</taxon>
        <taxon>Chromatiales</taxon>
        <taxon>Chromatiaceae</taxon>
        <taxon>Thiohalocapsa</taxon>
    </lineage>
</organism>
<feature type="transmembrane region" description="Helical" evidence="7">
    <location>
        <begin position="313"/>
        <end position="334"/>
    </location>
</feature>
<comment type="caution">
    <text evidence="9">The sequence shown here is derived from an EMBL/GenBank/DDBJ whole genome shotgun (WGS) entry which is preliminary data.</text>
</comment>
<dbReference type="GO" id="GO:0020037">
    <property type="term" value="F:heme binding"/>
    <property type="evidence" value="ECO:0007669"/>
    <property type="project" value="InterPro"/>
</dbReference>
<sequence>MRPQELCTSSRTLRARSWRARQWPWLAILLLATAMIAWADTSDAQPSAQADQASAADGAVAKGLTSEDSAECMRCHHMRTLAYRDRETGKVVSLAIDPDRYNHSVHAELACRDCHGRGYRNYPHRTSVADEGLGCATCHSEQAEQHDGLVQLDGIKQQFKQSVHADRRPGKFSCFSCHDVHHFQPLAETATPAERIGAHNDLCLSCHVKQRGDAPAGHDWLPRVQKHWQAVRCVECHTPLEGRDGQRPSHQVLASADSNRDCVQCHSRNSALLSQLYSWRAEQQLDLTGFFGQALHNEAYIIGMSRNDTLDRISLGVLALVLLGIIAHATGRWLSYRKRVNQGGAQ</sequence>
<gene>
    <name evidence="9" type="ORF">F2Q65_02980</name>
</gene>
<keyword evidence="7" id="KW-0812">Transmembrane</keyword>
<dbReference type="GO" id="GO:0046872">
    <property type="term" value="F:metal ion binding"/>
    <property type="evidence" value="ECO:0007669"/>
    <property type="project" value="UniProtKB-KW"/>
</dbReference>
<dbReference type="OrthoDB" id="9814800at2"/>
<keyword evidence="5" id="KW-0249">Electron transport</keyword>
<keyword evidence="4" id="KW-0732">Signal</keyword>